<name>A0AAE3QUV3_9BACT</name>
<sequence length="277" mass="31724">MRPNFYALASRLIAFVAVLMVSGFVIKSFVMSSGIISPSDKKNQIKVKGAIVRGDTTVQKLALVFTGDEFGDGGEFVATTLKQKKIKASFFLTGNFYRNPVFHSVIKKLKSDGHYLGSHSDKHLLYCDWQKRDSLLVTKKEFTTDLANSYKELKRWNISSADAPYFLPPYEWYNDSIAVWTQQAGLQLVNFTSGTRSNADYTYPEMADRYVSSERIYQSILTYEQKHDSGLNGFMLLLHLGTDPRRTDKFYRYLPQLIDELQNRNYRLVTVPDLLNS</sequence>
<dbReference type="InterPro" id="IPR002509">
    <property type="entry name" value="NODB_dom"/>
</dbReference>
<dbReference type="Gene3D" id="3.20.20.370">
    <property type="entry name" value="Glycoside hydrolase/deacetylase"/>
    <property type="match status" value="1"/>
</dbReference>
<organism evidence="5 6">
    <name type="scientific">Xanthocytophaga flava</name>
    <dbReference type="NCBI Taxonomy" id="3048013"/>
    <lineage>
        <taxon>Bacteria</taxon>
        <taxon>Pseudomonadati</taxon>
        <taxon>Bacteroidota</taxon>
        <taxon>Cytophagia</taxon>
        <taxon>Cytophagales</taxon>
        <taxon>Rhodocytophagaceae</taxon>
        <taxon>Xanthocytophaga</taxon>
    </lineage>
</organism>
<dbReference type="PANTHER" id="PTHR10587">
    <property type="entry name" value="GLYCOSYL TRANSFERASE-RELATED"/>
    <property type="match status" value="1"/>
</dbReference>
<keyword evidence="1" id="KW-0479">Metal-binding</keyword>
<feature type="transmembrane region" description="Helical" evidence="3">
    <location>
        <begin position="12"/>
        <end position="36"/>
    </location>
</feature>
<evidence type="ECO:0000256" key="3">
    <source>
        <dbReference type="SAM" id="Phobius"/>
    </source>
</evidence>
<dbReference type="PROSITE" id="PS51677">
    <property type="entry name" value="NODB"/>
    <property type="match status" value="1"/>
</dbReference>
<dbReference type="EC" id="3.-.-.-" evidence="5"/>
<protein>
    <submittedName>
        <fullName evidence="5">Polysaccharide deacetylase family protein</fullName>
        <ecNumber evidence="5">3.-.-.-</ecNumber>
    </submittedName>
</protein>
<gene>
    <name evidence="5" type="ORF">QNI16_35500</name>
</gene>
<proteinExistence type="predicted"/>
<evidence type="ECO:0000256" key="2">
    <source>
        <dbReference type="ARBA" id="ARBA00022801"/>
    </source>
</evidence>
<dbReference type="InterPro" id="IPR011330">
    <property type="entry name" value="Glyco_hydro/deAcase_b/a-brl"/>
</dbReference>
<dbReference type="Proteomes" id="UP001241110">
    <property type="component" value="Unassembled WGS sequence"/>
</dbReference>
<keyword evidence="3" id="KW-1133">Transmembrane helix</keyword>
<dbReference type="GO" id="GO:0005975">
    <property type="term" value="P:carbohydrate metabolic process"/>
    <property type="evidence" value="ECO:0007669"/>
    <property type="project" value="InterPro"/>
</dbReference>
<dbReference type="Pfam" id="PF01522">
    <property type="entry name" value="Polysacc_deac_1"/>
    <property type="match status" value="1"/>
</dbReference>
<dbReference type="GO" id="GO:0016020">
    <property type="term" value="C:membrane"/>
    <property type="evidence" value="ECO:0007669"/>
    <property type="project" value="TreeGrafter"/>
</dbReference>
<dbReference type="InterPro" id="IPR050248">
    <property type="entry name" value="Polysacc_deacetylase_ArnD"/>
</dbReference>
<dbReference type="SUPFAM" id="SSF88713">
    <property type="entry name" value="Glycoside hydrolase/deacetylase"/>
    <property type="match status" value="1"/>
</dbReference>
<accession>A0AAE3QUV3</accession>
<dbReference type="AlphaFoldDB" id="A0AAE3QUV3"/>
<keyword evidence="3" id="KW-0472">Membrane</keyword>
<evidence type="ECO:0000256" key="1">
    <source>
        <dbReference type="ARBA" id="ARBA00022723"/>
    </source>
</evidence>
<dbReference type="GO" id="GO:0046872">
    <property type="term" value="F:metal ion binding"/>
    <property type="evidence" value="ECO:0007669"/>
    <property type="project" value="UniProtKB-KW"/>
</dbReference>
<feature type="domain" description="NodB homology" evidence="4">
    <location>
        <begin position="59"/>
        <end position="269"/>
    </location>
</feature>
<dbReference type="RefSeq" id="WP_313988926.1">
    <property type="nucleotide sequence ID" value="NZ_JASJOS010000024.1"/>
</dbReference>
<dbReference type="EMBL" id="JASJOS010000024">
    <property type="protein sequence ID" value="MDJ1485842.1"/>
    <property type="molecule type" value="Genomic_DNA"/>
</dbReference>
<keyword evidence="3" id="KW-0812">Transmembrane</keyword>
<dbReference type="PANTHER" id="PTHR10587:SF133">
    <property type="entry name" value="CHITIN DEACETYLASE 1-RELATED"/>
    <property type="match status" value="1"/>
</dbReference>
<evidence type="ECO:0000259" key="4">
    <source>
        <dbReference type="PROSITE" id="PS51677"/>
    </source>
</evidence>
<reference evidence="5" key="1">
    <citation type="submission" date="2023-05" db="EMBL/GenBank/DDBJ databases">
        <authorList>
            <person name="Zhang X."/>
        </authorList>
    </citation>
    <scope>NUCLEOTIDE SEQUENCE</scope>
    <source>
        <strain evidence="5">YF14B1</strain>
    </source>
</reference>
<evidence type="ECO:0000313" key="6">
    <source>
        <dbReference type="Proteomes" id="UP001241110"/>
    </source>
</evidence>
<keyword evidence="2 5" id="KW-0378">Hydrolase</keyword>
<comment type="caution">
    <text evidence="5">The sequence shown here is derived from an EMBL/GenBank/DDBJ whole genome shotgun (WGS) entry which is preliminary data.</text>
</comment>
<dbReference type="GO" id="GO:0016810">
    <property type="term" value="F:hydrolase activity, acting on carbon-nitrogen (but not peptide) bonds"/>
    <property type="evidence" value="ECO:0007669"/>
    <property type="project" value="InterPro"/>
</dbReference>
<evidence type="ECO:0000313" key="5">
    <source>
        <dbReference type="EMBL" id="MDJ1485842.1"/>
    </source>
</evidence>
<dbReference type="CDD" id="cd10917">
    <property type="entry name" value="CE4_NodB_like_6s_7s"/>
    <property type="match status" value="1"/>
</dbReference>